<feature type="compositionally biased region" description="Pro residues" evidence="2">
    <location>
        <begin position="558"/>
        <end position="567"/>
    </location>
</feature>
<reference evidence="3" key="1">
    <citation type="submission" date="2025-08" db="UniProtKB">
        <authorList>
            <consortium name="Ensembl"/>
        </authorList>
    </citation>
    <scope>IDENTIFICATION</scope>
</reference>
<keyword evidence="4" id="KW-1185">Reference proteome</keyword>
<evidence type="ECO:0000256" key="2">
    <source>
        <dbReference type="SAM" id="MobiDB-lite"/>
    </source>
</evidence>
<dbReference type="OrthoDB" id="10060000at2759"/>
<evidence type="ECO:0000313" key="4">
    <source>
        <dbReference type="Proteomes" id="UP000694559"/>
    </source>
</evidence>
<dbReference type="GO" id="GO:0003682">
    <property type="term" value="F:chromatin binding"/>
    <property type="evidence" value="ECO:0007669"/>
    <property type="project" value="Ensembl"/>
</dbReference>
<dbReference type="AlphaFoldDB" id="A0A8C6VN77"/>
<feature type="compositionally biased region" description="Pro residues" evidence="2">
    <location>
        <begin position="138"/>
        <end position="157"/>
    </location>
</feature>
<feature type="compositionally biased region" description="Basic and acidic residues" evidence="2">
    <location>
        <begin position="633"/>
        <end position="692"/>
    </location>
</feature>
<dbReference type="Ensembl" id="ENSNNAT00000007143.1">
    <property type="protein sequence ID" value="ENSNNAP00000006813.1"/>
    <property type="gene ID" value="ENSNNAG00000004425.1"/>
</dbReference>
<proteinExistence type="predicted"/>
<dbReference type="Pfam" id="PF15336">
    <property type="entry name" value="Auts2"/>
    <property type="match status" value="1"/>
</dbReference>
<gene>
    <name evidence="3" type="primary">AUTS2</name>
</gene>
<feature type="compositionally biased region" description="Pro residues" evidence="2">
    <location>
        <begin position="184"/>
        <end position="196"/>
    </location>
</feature>
<organism evidence="3 4">
    <name type="scientific">Naja naja</name>
    <name type="common">Indian cobra</name>
    <dbReference type="NCBI Taxonomy" id="35670"/>
    <lineage>
        <taxon>Eukaryota</taxon>
        <taxon>Metazoa</taxon>
        <taxon>Chordata</taxon>
        <taxon>Craniata</taxon>
        <taxon>Vertebrata</taxon>
        <taxon>Euteleostomi</taxon>
        <taxon>Lepidosauria</taxon>
        <taxon>Squamata</taxon>
        <taxon>Bifurcata</taxon>
        <taxon>Unidentata</taxon>
        <taxon>Episquamata</taxon>
        <taxon>Toxicofera</taxon>
        <taxon>Serpentes</taxon>
        <taxon>Colubroidea</taxon>
        <taxon>Elapidae</taxon>
        <taxon>Elapinae</taxon>
        <taxon>Naja</taxon>
    </lineage>
</organism>
<evidence type="ECO:0000313" key="3">
    <source>
        <dbReference type="Ensembl" id="ENSNNAP00000006813.1"/>
    </source>
</evidence>
<feature type="compositionally biased region" description="Basic and acidic residues" evidence="2">
    <location>
        <begin position="570"/>
        <end position="607"/>
    </location>
</feature>
<feature type="compositionally biased region" description="Low complexity" evidence="2">
    <location>
        <begin position="964"/>
        <end position="995"/>
    </location>
</feature>
<dbReference type="InterPro" id="IPR023246">
    <property type="entry name" value="AUTS2"/>
</dbReference>
<feature type="compositionally biased region" description="Basic and acidic residues" evidence="2">
    <location>
        <begin position="717"/>
        <end position="749"/>
    </location>
</feature>
<sequence>AFQPQSRSFRRQSLSQPIYTSLPLFLYTDLGVVTLTENEDQEARSLALPKISGLERSQEKSQDGGKEPSLDPVVPQDLCPQVSQPLVPPRLEPPTEARSPEPAAVHAARSSYSEAPEKQPALEEAQFPAIPPSQIQHPPRPPSPGQPAHPNLPPSQLRPPSRSLAQQLSAYNSSSLSLNTPQPKVNPPPPPHPPIAHHPSASPFPLSLPNHSPLHNFTPALQPSNHTHHPNMFAPPTALPPPPPLTSGTLQVPAHPAGTAYSEQDLLRQELNTRFLASQRAIVAPPPTPAHTPTHAPAHLHPFPHAIPPTAIMPTPAPPMFDKYPTKVDPFYRHSLFHSYPPAVSGIPPMIPPTGPFGSLQGAFQPKTSNPIDVATRPGALPHTLLQKDPRLTDPFRPMLRKPGKWCAMHVHIAWQIYHHQQKVKKQMQSDPHKLDFGLKPEFLSRPPGPSLFGAIHHPHDLARPSTLFSATSAAHPAGPTFGPPPHHSNFLNPAAHLETFNRPTTFTSLAAMSSNAFGGLGNHAVTPNAMFGHKDCPGMQSYSNPHEPWNRLHRTPPSFPTPPPWLKPGEQERSASAAAHERDRDVDKGDASLSKDDKERETVEKRHSSHPSPAPIHSVSSLGHSRSSVEQMRSHLNSEAREKEKSKERERDHPEPRKEISADEPHKAKDNYISDKESVSHDSRSLEESKQASRVPSPFTRTPVAESTRPNSNSSRDAEKKSEPAYENLKKSSEVKVKEERKEDHDISPETPQTHRPSEQPPSMPTSSVHPGPLASMPMTVGVAGIHPMNTISGLDRTRMMTPFMGISPIPGAERFPYPSFHWDPMRDPLRDPYRDLDIHRRDPLGREFLLRNDPLHRLSTPRLYEAERSFRDREPHDYNNHHHHPLSVDPRREHERGAHLDERERLHMLREDYEHVRLHSVHPVALDGHLAHPSLLTPGLPSMHYPRVSPPSGLQNGLLNKTPPTAALSAPPPLISTLGPRPGSPRRTTPLSTEMRDRPPSHTLKDIEAR</sequence>
<dbReference type="PANTHER" id="PTHR14429">
    <property type="entry name" value="FIBROSIN FAMILY MEMBER"/>
    <property type="match status" value="1"/>
</dbReference>
<reference evidence="3" key="2">
    <citation type="submission" date="2025-09" db="UniProtKB">
        <authorList>
            <consortium name="Ensembl"/>
        </authorList>
    </citation>
    <scope>IDENTIFICATION</scope>
</reference>
<dbReference type="Proteomes" id="UP000694559">
    <property type="component" value="Unplaced"/>
</dbReference>
<feature type="compositionally biased region" description="Low complexity" evidence="2">
    <location>
        <begin position="158"/>
        <end position="179"/>
    </location>
</feature>
<feature type="region of interest" description="Disordered" evidence="2">
    <location>
        <begin position="874"/>
        <end position="896"/>
    </location>
</feature>
<dbReference type="GeneTree" id="ENSGT00940000154823"/>
<feature type="compositionally biased region" description="Basic and acidic residues" evidence="2">
    <location>
        <begin position="56"/>
        <end position="69"/>
    </location>
</feature>
<keyword evidence="1" id="KW-0597">Phosphoprotein</keyword>
<feature type="region of interest" description="Disordered" evidence="2">
    <location>
        <begin position="377"/>
        <end position="397"/>
    </location>
</feature>
<dbReference type="OMA" id="REDYEHS"/>
<feature type="region of interest" description="Disordered" evidence="2">
    <location>
        <begin position="38"/>
        <end position="238"/>
    </location>
</feature>
<accession>A0A8C6VN77</accession>
<evidence type="ECO:0000256" key="1">
    <source>
        <dbReference type="ARBA" id="ARBA00022553"/>
    </source>
</evidence>
<feature type="compositionally biased region" description="Low complexity" evidence="2">
    <location>
        <begin position="616"/>
        <end position="630"/>
    </location>
</feature>
<dbReference type="PANTHER" id="PTHR14429:SF5">
    <property type="entry name" value="AUTISM SUSCEPTIBILITY GENE 2 PROTEIN"/>
    <property type="match status" value="1"/>
</dbReference>
<feature type="compositionally biased region" description="Polar residues" evidence="2">
    <location>
        <begin position="209"/>
        <end position="225"/>
    </location>
</feature>
<feature type="region of interest" description="Disordered" evidence="2">
    <location>
        <begin position="950"/>
        <end position="1012"/>
    </location>
</feature>
<protein>
    <submittedName>
        <fullName evidence="3">Activator of transcription and developmental regulator AUTS2</fullName>
    </submittedName>
</protein>
<dbReference type="PRINTS" id="PR02044">
    <property type="entry name" value="FIBROSIN1LPF"/>
</dbReference>
<feature type="region of interest" description="Disordered" evidence="2">
    <location>
        <begin position="543"/>
        <end position="776"/>
    </location>
</feature>
<name>A0A8C6VN77_NAJNA</name>
<feature type="compositionally biased region" description="Basic and acidic residues" evidence="2">
    <location>
        <begin position="996"/>
        <end position="1012"/>
    </location>
</feature>
<dbReference type="GO" id="GO:0045944">
    <property type="term" value="P:positive regulation of transcription by RNA polymerase II"/>
    <property type="evidence" value="ECO:0007669"/>
    <property type="project" value="Ensembl"/>
</dbReference>